<dbReference type="GO" id="GO:0005524">
    <property type="term" value="F:ATP binding"/>
    <property type="evidence" value="ECO:0007669"/>
    <property type="project" value="InterPro"/>
</dbReference>
<reference evidence="2" key="1">
    <citation type="submission" date="2013-07" db="EMBL/GenBank/DDBJ databases">
        <title>The genome of an arbuscular mycorrhizal fungus provides insights into the evolution of the oldest plant symbiosis.</title>
        <authorList>
            <consortium name="DOE Joint Genome Institute"/>
            <person name="Tisserant E."/>
            <person name="Malbreil M."/>
            <person name="Kuo A."/>
            <person name="Kohler A."/>
            <person name="Symeonidi A."/>
            <person name="Balestrini R."/>
            <person name="Charron P."/>
            <person name="Duensing N."/>
            <person name="Frei-dit-Frey N."/>
            <person name="Gianinazzi-Pearson V."/>
            <person name="Gilbert B."/>
            <person name="Handa Y."/>
            <person name="Hijri M."/>
            <person name="Kaul R."/>
            <person name="Kawaguchi M."/>
            <person name="Krajinski F."/>
            <person name="Lammers P."/>
            <person name="Lapierre D."/>
            <person name="Masclaux F.G."/>
            <person name="Murat C."/>
            <person name="Morin E."/>
            <person name="Ndikumana S."/>
            <person name="Pagni M."/>
            <person name="Petitpierre D."/>
            <person name="Requena N."/>
            <person name="Rosikiewicz P."/>
            <person name="Riley R."/>
            <person name="Saito K."/>
            <person name="San Clemente H."/>
            <person name="Shapiro H."/>
            <person name="van Tuinen D."/>
            <person name="Becard G."/>
            <person name="Bonfante P."/>
            <person name="Paszkowski U."/>
            <person name="Shachar-Hill Y."/>
            <person name="Young J.P."/>
            <person name="Sanders I.R."/>
            <person name="Henrissat B."/>
            <person name="Rensing S.A."/>
            <person name="Grigoriev I.V."/>
            <person name="Corradi N."/>
            <person name="Roux C."/>
            <person name="Martin F."/>
        </authorList>
    </citation>
    <scope>NUCLEOTIDE SEQUENCE</scope>
    <source>
        <strain evidence="2">DAOM 197198</strain>
    </source>
</reference>
<dbReference type="Gene3D" id="1.10.510.10">
    <property type="entry name" value="Transferase(Phosphotransferase) domain 1"/>
    <property type="match status" value="1"/>
</dbReference>
<dbReference type="GO" id="GO:0004674">
    <property type="term" value="F:protein serine/threonine kinase activity"/>
    <property type="evidence" value="ECO:0007669"/>
    <property type="project" value="TreeGrafter"/>
</dbReference>
<protein>
    <recommendedName>
        <fullName evidence="1">Protein kinase domain-containing protein</fullName>
    </recommendedName>
</protein>
<dbReference type="HOGENOM" id="CLU_2307530_0_0_1"/>
<dbReference type="InterPro" id="IPR001245">
    <property type="entry name" value="Ser-Thr/Tyr_kinase_cat_dom"/>
</dbReference>
<sequence length="100" mass="11958">MRHIKLHKESIANENILRFYGITKIETEYADNGTLKTYLSKRFNKLNWNEKYQLSFQLASAVAFLHECDVIHRVLHADNVLIHQKKIKYQRQVTHQKYSV</sequence>
<dbReference type="PANTHER" id="PTHR44329">
    <property type="entry name" value="SERINE/THREONINE-PROTEIN KINASE TNNI3K-RELATED"/>
    <property type="match status" value="1"/>
</dbReference>
<evidence type="ECO:0000313" key="2">
    <source>
        <dbReference type="EMBL" id="ESA05622.1"/>
    </source>
</evidence>
<dbReference type="PROSITE" id="PS50011">
    <property type="entry name" value="PROTEIN_KINASE_DOM"/>
    <property type="match status" value="1"/>
</dbReference>
<proteinExistence type="predicted"/>
<dbReference type="InterPro" id="IPR000719">
    <property type="entry name" value="Prot_kinase_dom"/>
</dbReference>
<dbReference type="Pfam" id="PF07714">
    <property type="entry name" value="PK_Tyr_Ser-Thr"/>
    <property type="match status" value="1"/>
</dbReference>
<dbReference type="InterPro" id="IPR051681">
    <property type="entry name" value="Ser/Thr_Kinases-Pseudokinases"/>
</dbReference>
<feature type="domain" description="Protein kinase" evidence="1">
    <location>
        <begin position="1"/>
        <end position="100"/>
    </location>
</feature>
<dbReference type="SUPFAM" id="SSF56112">
    <property type="entry name" value="Protein kinase-like (PK-like)"/>
    <property type="match status" value="1"/>
</dbReference>
<organism evidence="2">
    <name type="scientific">Rhizophagus irregularis (strain DAOM 181602 / DAOM 197198 / MUCL 43194)</name>
    <name type="common">Arbuscular mycorrhizal fungus</name>
    <name type="synonym">Glomus intraradices</name>
    <dbReference type="NCBI Taxonomy" id="747089"/>
    <lineage>
        <taxon>Eukaryota</taxon>
        <taxon>Fungi</taxon>
        <taxon>Fungi incertae sedis</taxon>
        <taxon>Mucoromycota</taxon>
        <taxon>Glomeromycotina</taxon>
        <taxon>Glomeromycetes</taxon>
        <taxon>Glomerales</taxon>
        <taxon>Glomeraceae</taxon>
        <taxon>Rhizophagus</taxon>
    </lineage>
</organism>
<dbReference type="InterPro" id="IPR011009">
    <property type="entry name" value="Kinase-like_dom_sf"/>
</dbReference>
<gene>
    <name evidence="2" type="ORF">GLOINDRAFT_35301</name>
</gene>
<accession>U9TDX1</accession>
<name>U9TDX1_RHIID</name>
<dbReference type="AlphaFoldDB" id="U9TDX1"/>
<evidence type="ECO:0000259" key="1">
    <source>
        <dbReference type="PROSITE" id="PS50011"/>
    </source>
</evidence>
<dbReference type="EMBL" id="KI292785">
    <property type="protein sequence ID" value="ESA05622.1"/>
    <property type="molecule type" value="Genomic_DNA"/>
</dbReference>